<dbReference type="GO" id="GO:0051287">
    <property type="term" value="F:NAD binding"/>
    <property type="evidence" value="ECO:0007669"/>
    <property type="project" value="UniProtKB-UniRule"/>
</dbReference>
<dbReference type="PATRIC" id="fig|1434121.4.peg.2391"/>
<evidence type="ECO:0000313" key="9">
    <source>
        <dbReference type="EMBL" id="AKB16276.1"/>
    </source>
</evidence>
<dbReference type="KEGG" id="mthe:MSTHC_1958"/>
<feature type="binding site" evidence="6">
    <location>
        <position position="192"/>
    </location>
    <ligand>
        <name>NAD(+)</name>
        <dbReference type="ChEBI" id="CHEBI:57540"/>
    </ligand>
</feature>
<dbReference type="Gene3D" id="3.30.360.10">
    <property type="entry name" value="Dihydrodipicolinate Reductase, domain 2"/>
    <property type="match status" value="1"/>
</dbReference>
<dbReference type="EMBL" id="CP009502">
    <property type="protein sequence ID" value="AKB16276.1"/>
    <property type="molecule type" value="Genomic_DNA"/>
</dbReference>
<evidence type="ECO:0000256" key="3">
    <source>
        <dbReference type="ARBA" id="ARBA00022857"/>
    </source>
</evidence>
<keyword evidence="4 6" id="KW-0560">Oxidoreductase</keyword>
<keyword evidence="5 6" id="KW-0520">NAD</keyword>
<dbReference type="GeneID" id="41603321"/>
<evidence type="ECO:0000256" key="6">
    <source>
        <dbReference type="HAMAP-Rule" id="MF_01265"/>
    </source>
</evidence>
<gene>
    <name evidence="6" type="primary">nadX</name>
    <name evidence="9" type="ORF">MSTHC_1958</name>
</gene>
<dbReference type="NCBIfam" id="NF009828">
    <property type="entry name" value="PRK13303.1-3"/>
    <property type="match status" value="1"/>
</dbReference>
<accession>A0A0E3L1F6</accession>
<dbReference type="GO" id="GO:0016639">
    <property type="term" value="F:oxidoreductase activity, acting on the CH-NH2 group of donors, NAD or NADP as acceptor"/>
    <property type="evidence" value="ECO:0007669"/>
    <property type="project" value="UniProtKB-UniRule"/>
</dbReference>
<dbReference type="InterPro" id="IPR022487">
    <property type="entry name" value="Asp_DH_arc"/>
</dbReference>
<comment type="pathway">
    <text evidence="6">Cofactor biosynthesis; NAD(+) biosynthesis; iminoaspartate from L-aspartate (dehydrogenase route): step 1/1.</text>
</comment>
<dbReference type="InterPro" id="IPR011182">
    <property type="entry name" value="L-Asp_DH"/>
</dbReference>
<dbReference type="PIRSF" id="PIRSF005227">
    <property type="entry name" value="Asp_dh_NAD_syn"/>
    <property type="match status" value="1"/>
</dbReference>
<dbReference type="Pfam" id="PF03447">
    <property type="entry name" value="NAD_binding_3"/>
    <property type="match status" value="1"/>
</dbReference>
<feature type="active site" evidence="6">
    <location>
        <position position="222"/>
    </location>
</feature>
<reference evidence="9 10" key="1">
    <citation type="submission" date="2014-07" db="EMBL/GenBank/DDBJ databases">
        <title>Methanogenic archaea and the global carbon cycle.</title>
        <authorList>
            <person name="Henriksen J.R."/>
            <person name="Luke J."/>
            <person name="Reinhart S."/>
            <person name="Benedict M.N."/>
            <person name="Youngblut N.D."/>
            <person name="Metcalf M.E."/>
            <person name="Whitaker R.J."/>
            <person name="Metcalf W.W."/>
        </authorList>
    </citation>
    <scope>NUCLEOTIDE SEQUENCE [LARGE SCALE GENOMIC DNA]</scope>
    <source>
        <strain evidence="9 10">CHTI-55</strain>
    </source>
</reference>
<dbReference type="RefSeq" id="WP_082086795.1">
    <property type="nucleotide sequence ID" value="NZ_CP009502.1"/>
</dbReference>
<proteinExistence type="inferred from homology"/>
<dbReference type="EC" id="1.4.1.21" evidence="6"/>
<dbReference type="GO" id="GO:0009435">
    <property type="term" value="P:NAD+ biosynthetic process"/>
    <property type="evidence" value="ECO:0007669"/>
    <property type="project" value="UniProtKB-UniRule"/>
</dbReference>
<dbReference type="SUPFAM" id="SSF55347">
    <property type="entry name" value="Glyceraldehyde-3-phosphate dehydrogenase-like, C-terminal domain"/>
    <property type="match status" value="1"/>
</dbReference>
<evidence type="ECO:0000313" key="10">
    <source>
        <dbReference type="Proteomes" id="UP000056925"/>
    </source>
</evidence>
<dbReference type="UniPathway" id="UPA00253">
    <property type="reaction ID" value="UER00456"/>
</dbReference>
<sequence length="271" mass="28905">MLKIGVIGCGFIGGQICRAIDSGAFDAELYALFDSSQSKALKLTASLKRYSPAYMRIEELLQSVDLVIESASQNAVRLIVPQALEAGRDVMVLSVGALADEELREKLFRLAEQNNCKLYFPSGAIVGIDGINSASASEISSVTLTTRKPPLNLAGAPHIEALGIELEKIEKETLLFEGPASEAVKAFPANVNVAATISLAGIGFDRTKVKVVADPSLSRNVHEITVEGKFGKFFTRVENVPSPENPKTSYLAALSAISTLKKILSPVQIGT</sequence>
<comment type="catalytic activity">
    <reaction evidence="6">
        <text>L-aspartate + NAD(+) + H2O = oxaloacetate + NH4(+) + NADH + H(+)</text>
        <dbReference type="Rhea" id="RHEA:11788"/>
        <dbReference type="ChEBI" id="CHEBI:15377"/>
        <dbReference type="ChEBI" id="CHEBI:15378"/>
        <dbReference type="ChEBI" id="CHEBI:16452"/>
        <dbReference type="ChEBI" id="CHEBI:28938"/>
        <dbReference type="ChEBI" id="CHEBI:29991"/>
        <dbReference type="ChEBI" id="CHEBI:57540"/>
        <dbReference type="ChEBI" id="CHEBI:57945"/>
        <dbReference type="EC" id="1.4.1.21"/>
    </reaction>
</comment>
<organism evidence="9 10">
    <name type="scientific">Methanosarcina thermophila CHTI-55</name>
    <dbReference type="NCBI Taxonomy" id="1434121"/>
    <lineage>
        <taxon>Archaea</taxon>
        <taxon>Methanobacteriati</taxon>
        <taxon>Methanobacteriota</taxon>
        <taxon>Stenosarchaea group</taxon>
        <taxon>Methanomicrobia</taxon>
        <taxon>Methanosarcinales</taxon>
        <taxon>Methanosarcinaceae</taxon>
        <taxon>Methanosarcina</taxon>
    </lineage>
</organism>
<dbReference type="HAMAP" id="MF_01265">
    <property type="entry name" value="NadX"/>
    <property type="match status" value="1"/>
</dbReference>
<keyword evidence="2 6" id="KW-0662">Pyridine nucleotide biosynthesis</keyword>
<feature type="domain" description="Aspartate dehydrogenase" evidence="7">
    <location>
        <begin position="170"/>
        <end position="257"/>
    </location>
</feature>
<comment type="similarity">
    <text evidence="1 6">Belongs to the L-aspartate dehydrogenase family.</text>
</comment>
<dbReference type="InterPro" id="IPR020626">
    <property type="entry name" value="Asp_DH_prok"/>
</dbReference>
<dbReference type="PANTHER" id="PTHR31873:SF6">
    <property type="entry name" value="ASPARTATE DEHYDROGENASE DOMAIN-CONTAINING PROTEIN"/>
    <property type="match status" value="1"/>
</dbReference>
<dbReference type="InterPro" id="IPR036291">
    <property type="entry name" value="NAD(P)-bd_dom_sf"/>
</dbReference>
<keyword evidence="3 6" id="KW-0521">NADP</keyword>
<name>A0A0E3L1F6_METTE</name>
<evidence type="ECO:0000256" key="4">
    <source>
        <dbReference type="ARBA" id="ARBA00023002"/>
    </source>
</evidence>
<protein>
    <recommendedName>
        <fullName evidence="6">L-aspartate dehydrogenase</fullName>
        <ecNumber evidence="6">1.4.1.21</ecNumber>
    </recommendedName>
</protein>
<comment type="function">
    <text evidence="6">Specifically catalyzes the NAD or NADP-dependent dehydrogenation of L-aspartate to iminoaspartate.</text>
</comment>
<dbReference type="Gene3D" id="3.40.50.720">
    <property type="entry name" value="NAD(P)-binding Rossmann-like Domain"/>
    <property type="match status" value="1"/>
</dbReference>
<dbReference type="NCBIfam" id="NF009829">
    <property type="entry name" value="PRK13303.1-4"/>
    <property type="match status" value="1"/>
</dbReference>
<evidence type="ECO:0000259" key="7">
    <source>
        <dbReference type="Pfam" id="PF01958"/>
    </source>
</evidence>
<dbReference type="AlphaFoldDB" id="A0A0E3L1F6"/>
<dbReference type="NCBIfam" id="NF009830">
    <property type="entry name" value="PRK13304.1"/>
    <property type="match status" value="1"/>
</dbReference>
<dbReference type="Pfam" id="PF01958">
    <property type="entry name" value="Asp_DH_C"/>
    <property type="match status" value="1"/>
</dbReference>
<evidence type="ECO:0000259" key="8">
    <source>
        <dbReference type="Pfam" id="PF03447"/>
    </source>
</evidence>
<evidence type="ECO:0000256" key="1">
    <source>
        <dbReference type="ARBA" id="ARBA00008331"/>
    </source>
</evidence>
<feature type="binding site" evidence="6">
    <location>
        <position position="124"/>
    </location>
    <ligand>
        <name>NAD(+)</name>
        <dbReference type="ChEBI" id="CHEBI:57540"/>
    </ligand>
</feature>
<comment type="miscellaneous">
    <text evidence="6">The iminoaspartate product is unstable in aqueous solution and can decompose to oxaloacetate and ammonia.</text>
</comment>
<comment type="catalytic activity">
    <reaction evidence="6">
        <text>L-aspartate + NADP(+) + H2O = oxaloacetate + NH4(+) + NADPH + H(+)</text>
        <dbReference type="Rhea" id="RHEA:11784"/>
        <dbReference type="ChEBI" id="CHEBI:15377"/>
        <dbReference type="ChEBI" id="CHEBI:15378"/>
        <dbReference type="ChEBI" id="CHEBI:16452"/>
        <dbReference type="ChEBI" id="CHEBI:28938"/>
        <dbReference type="ChEBI" id="CHEBI:29991"/>
        <dbReference type="ChEBI" id="CHEBI:57783"/>
        <dbReference type="ChEBI" id="CHEBI:58349"/>
        <dbReference type="EC" id="1.4.1.21"/>
    </reaction>
</comment>
<evidence type="ECO:0000256" key="2">
    <source>
        <dbReference type="ARBA" id="ARBA00022642"/>
    </source>
</evidence>
<dbReference type="PANTHER" id="PTHR31873">
    <property type="entry name" value="L-ASPARTATE DEHYDROGENASE-RELATED"/>
    <property type="match status" value="1"/>
</dbReference>
<evidence type="ECO:0000256" key="5">
    <source>
        <dbReference type="ARBA" id="ARBA00023027"/>
    </source>
</evidence>
<dbReference type="SUPFAM" id="SSF51735">
    <property type="entry name" value="NAD(P)-binding Rossmann-fold domains"/>
    <property type="match status" value="1"/>
</dbReference>
<dbReference type="InterPro" id="IPR002811">
    <property type="entry name" value="Asp_DH"/>
</dbReference>
<feature type="domain" description="Aspartate/homoserine dehydrogenase NAD-binding" evidence="8">
    <location>
        <begin position="8"/>
        <end position="121"/>
    </location>
</feature>
<dbReference type="NCBIfam" id="TIGR03855">
    <property type="entry name" value="NAD_NadX"/>
    <property type="match status" value="1"/>
</dbReference>
<dbReference type="GO" id="GO:0033735">
    <property type="term" value="F:aspartate dehydrogenase [NAD(P)+] activity"/>
    <property type="evidence" value="ECO:0007669"/>
    <property type="project" value="UniProtKB-EC"/>
</dbReference>
<dbReference type="HOGENOM" id="CLU_089550_0_0_2"/>
<dbReference type="Proteomes" id="UP000056925">
    <property type="component" value="Chromosome"/>
</dbReference>
<dbReference type="GO" id="GO:0050661">
    <property type="term" value="F:NADP binding"/>
    <property type="evidence" value="ECO:0007669"/>
    <property type="project" value="UniProtKB-UniRule"/>
</dbReference>
<dbReference type="InterPro" id="IPR005106">
    <property type="entry name" value="Asp/hSer_DH_NAD-bd"/>
</dbReference>